<dbReference type="EMBL" id="GBRH01196261">
    <property type="protein sequence ID" value="JAE01635.1"/>
    <property type="molecule type" value="Transcribed_RNA"/>
</dbReference>
<protein>
    <submittedName>
        <fullName evidence="1">Uncharacterized protein</fullName>
    </submittedName>
</protein>
<name>A0A0A9ELQ7_ARUDO</name>
<proteinExistence type="predicted"/>
<dbReference type="AlphaFoldDB" id="A0A0A9ELQ7"/>
<reference evidence="1" key="1">
    <citation type="submission" date="2014-09" db="EMBL/GenBank/DDBJ databases">
        <authorList>
            <person name="Magalhaes I.L.F."/>
            <person name="Oliveira U."/>
            <person name="Santos F.R."/>
            <person name="Vidigal T.H.D.A."/>
            <person name="Brescovit A.D."/>
            <person name="Santos A.J."/>
        </authorList>
    </citation>
    <scope>NUCLEOTIDE SEQUENCE</scope>
    <source>
        <tissue evidence="1">Shoot tissue taken approximately 20 cm above the soil surface</tissue>
    </source>
</reference>
<evidence type="ECO:0000313" key="1">
    <source>
        <dbReference type="EMBL" id="JAE01635.1"/>
    </source>
</evidence>
<sequence>MSVFNTFKRSGDGYRMLVLISFHLLFRVFHMQTISLHCALNQRYVCSCCCHSYMNVAGSAGYNMLRENMDVSHIVAALPICSICSVRWIVLHIATLSYEHWIVFHNATL</sequence>
<accession>A0A0A9ELQ7</accession>
<organism evidence="1">
    <name type="scientific">Arundo donax</name>
    <name type="common">Giant reed</name>
    <name type="synonym">Donax arundinaceus</name>
    <dbReference type="NCBI Taxonomy" id="35708"/>
    <lineage>
        <taxon>Eukaryota</taxon>
        <taxon>Viridiplantae</taxon>
        <taxon>Streptophyta</taxon>
        <taxon>Embryophyta</taxon>
        <taxon>Tracheophyta</taxon>
        <taxon>Spermatophyta</taxon>
        <taxon>Magnoliopsida</taxon>
        <taxon>Liliopsida</taxon>
        <taxon>Poales</taxon>
        <taxon>Poaceae</taxon>
        <taxon>PACMAD clade</taxon>
        <taxon>Arundinoideae</taxon>
        <taxon>Arundineae</taxon>
        <taxon>Arundo</taxon>
    </lineage>
</organism>
<reference evidence="1" key="2">
    <citation type="journal article" date="2015" name="Data Brief">
        <title>Shoot transcriptome of the giant reed, Arundo donax.</title>
        <authorList>
            <person name="Barrero R.A."/>
            <person name="Guerrero F.D."/>
            <person name="Moolhuijzen P."/>
            <person name="Goolsby J.A."/>
            <person name="Tidwell J."/>
            <person name="Bellgard S.E."/>
            <person name="Bellgard M.I."/>
        </authorList>
    </citation>
    <scope>NUCLEOTIDE SEQUENCE</scope>
    <source>
        <tissue evidence="1">Shoot tissue taken approximately 20 cm above the soil surface</tissue>
    </source>
</reference>